<dbReference type="Proteomes" id="UP000494163">
    <property type="component" value="Chromosome X"/>
</dbReference>
<evidence type="ECO:0000313" key="7">
    <source>
        <dbReference type="EMBL" id="ALC49434.1"/>
    </source>
</evidence>
<keyword evidence="2 6" id="KW-1003">Cell membrane</keyword>
<evidence type="ECO:0000256" key="5">
    <source>
        <dbReference type="ARBA" id="ARBA00023136"/>
    </source>
</evidence>
<keyword evidence="8" id="KW-1185">Reference proteome</keyword>
<evidence type="ECO:0000313" key="8">
    <source>
        <dbReference type="Proteomes" id="UP000494163"/>
    </source>
</evidence>
<feature type="transmembrane region" description="Helical" evidence="6">
    <location>
        <begin position="152"/>
        <end position="177"/>
    </location>
</feature>
<sequence length="431" mass="50527">MRVAEPKDSREAKRSFWERHEHKFYRYGHIYANIYGQVIIDYLPQKPLRRPLKLLLIGYSHVFSLLLIVALPCYFGYNYAALMDTQDRRMQLLLYVSFANTLIKYVTVIVTYVANTFHFSGINARCTLQRARLEQQFAGYQLDNWPRRRFEVFMYLKFWLINFMMLIQVCSILAVAAPPADSAAAQLSRRLRVHYAIYAFVLWNYTENMADYFYYITASVLKYLQMLHLQLQQLLPLLQQLQRQRRGIALLRSCCLSERVELLRQHCEQILALYGQSFRLHQTQLLGLMLATLINNLTNLFTIFSLLATQTLADVSYPVLLSAAYALGFYLDTYVVTLINEHIKQELSNLAQTLREFCNQTAQHLPSLERELEQFSLLLLKQRLPMLCGLLHLDRRLIYVITVTAFSYFITLVQFDLYLRNTPSHPPAVQP</sequence>
<comment type="similarity">
    <text evidence="6">Belongs to the insect chemoreceptor superfamily. Gustatory receptor (GR) family.</text>
</comment>
<feature type="transmembrane region" description="Helical" evidence="6">
    <location>
        <begin position="189"/>
        <end position="206"/>
    </location>
</feature>
<feature type="transmembrane region" description="Helical" evidence="6">
    <location>
        <begin position="319"/>
        <end position="339"/>
    </location>
</feature>
<evidence type="ECO:0000256" key="3">
    <source>
        <dbReference type="ARBA" id="ARBA00022692"/>
    </source>
</evidence>
<dbReference type="InterPro" id="IPR013604">
    <property type="entry name" value="7TM_chemorcpt"/>
</dbReference>
<evidence type="ECO:0000256" key="1">
    <source>
        <dbReference type="ARBA" id="ARBA00004651"/>
    </source>
</evidence>
<accession>A0A0M4ENB5</accession>
<reference evidence="7 8" key="1">
    <citation type="submission" date="2015-08" db="EMBL/GenBank/DDBJ databases">
        <title>Ancestral chromatin configuration constrains chromatin evolution on differentiating sex chromosomes in Drosophila.</title>
        <authorList>
            <person name="Zhou Q."/>
            <person name="Bachtrog D."/>
        </authorList>
    </citation>
    <scope>NUCLEOTIDE SEQUENCE [LARGE SCALE GENOMIC DNA]</scope>
    <source>
        <tissue evidence="7">Whole larvae</tissue>
    </source>
</reference>
<dbReference type="GO" id="GO:0050909">
    <property type="term" value="P:sensory perception of taste"/>
    <property type="evidence" value="ECO:0007669"/>
    <property type="project" value="InterPro"/>
</dbReference>
<dbReference type="EMBL" id="CP012528">
    <property type="protein sequence ID" value="ALC49434.1"/>
    <property type="molecule type" value="Genomic_DNA"/>
</dbReference>
<name>A0A0M4ENB5_DROBS</name>
<protein>
    <recommendedName>
        <fullName evidence="6">Gustatory receptor</fullName>
    </recommendedName>
</protein>
<gene>
    <name evidence="7" type="ORF">Dbus_chrXg1290</name>
</gene>
<evidence type="ECO:0000256" key="4">
    <source>
        <dbReference type="ARBA" id="ARBA00022989"/>
    </source>
</evidence>
<feature type="transmembrane region" description="Helical" evidence="6">
    <location>
        <begin position="92"/>
        <end position="114"/>
    </location>
</feature>
<comment type="function">
    <text evidence="6">Gustatory receptor which mediates acceptance or avoidance behavior, depending on its substrates.</text>
</comment>
<keyword evidence="5 6" id="KW-0472">Membrane</keyword>
<keyword evidence="6" id="KW-0807">Transducer</keyword>
<feature type="transmembrane region" description="Helical" evidence="6">
    <location>
        <begin position="285"/>
        <end position="307"/>
    </location>
</feature>
<dbReference type="OrthoDB" id="8021733at2759"/>
<evidence type="ECO:0000256" key="2">
    <source>
        <dbReference type="ARBA" id="ARBA00022475"/>
    </source>
</evidence>
<proteinExistence type="inferred from homology"/>
<organism evidence="7 8">
    <name type="scientific">Drosophila busckii</name>
    <name type="common">Fruit fly</name>
    <dbReference type="NCBI Taxonomy" id="30019"/>
    <lineage>
        <taxon>Eukaryota</taxon>
        <taxon>Metazoa</taxon>
        <taxon>Ecdysozoa</taxon>
        <taxon>Arthropoda</taxon>
        <taxon>Hexapoda</taxon>
        <taxon>Insecta</taxon>
        <taxon>Pterygota</taxon>
        <taxon>Neoptera</taxon>
        <taxon>Endopterygota</taxon>
        <taxon>Diptera</taxon>
        <taxon>Brachycera</taxon>
        <taxon>Muscomorpha</taxon>
        <taxon>Ephydroidea</taxon>
        <taxon>Drosophilidae</taxon>
        <taxon>Drosophila</taxon>
    </lineage>
</organism>
<evidence type="ECO:0000256" key="6">
    <source>
        <dbReference type="RuleBase" id="RU363108"/>
    </source>
</evidence>
<dbReference type="GO" id="GO:0007165">
    <property type="term" value="P:signal transduction"/>
    <property type="evidence" value="ECO:0007669"/>
    <property type="project" value="UniProtKB-KW"/>
</dbReference>
<dbReference type="AlphaFoldDB" id="A0A0M4ENB5"/>
<keyword evidence="6" id="KW-0675">Receptor</keyword>
<keyword evidence="4 6" id="KW-1133">Transmembrane helix</keyword>
<feature type="transmembrane region" description="Helical" evidence="6">
    <location>
        <begin position="56"/>
        <end position="80"/>
    </location>
</feature>
<feature type="transmembrane region" description="Helical" evidence="6">
    <location>
        <begin position="397"/>
        <end position="415"/>
    </location>
</feature>
<keyword evidence="3 6" id="KW-0812">Transmembrane</keyword>
<dbReference type="Pfam" id="PF08395">
    <property type="entry name" value="7tm_7"/>
    <property type="match status" value="1"/>
</dbReference>
<dbReference type="OMA" id="HQFQLLG"/>
<dbReference type="GO" id="GO:0005886">
    <property type="term" value="C:plasma membrane"/>
    <property type="evidence" value="ECO:0007669"/>
    <property type="project" value="UniProtKB-SubCell"/>
</dbReference>
<comment type="subcellular location">
    <subcellularLocation>
        <location evidence="1 6">Cell membrane</location>
        <topology evidence="1 6">Multi-pass membrane protein</topology>
    </subcellularLocation>
</comment>